<protein>
    <submittedName>
        <fullName evidence="1">Uncharacterized protein</fullName>
    </submittedName>
</protein>
<evidence type="ECO:0000313" key="1">
    <source>
        <dbReference type="EMBL" id="KAI3365882.1"/>
    </source>
</evidence>
<proteinExistence type="predicted"/>
<dbReference type="EMBL" id="CM041541">
    <property type="protein sequence ID" value="KAI3365882.1"/>
    <property type="molecule type" value="Genomic_DNA"/>
</dbReference>
<name>A0ACB8WDH1_9TELE</name>
<comment type="caution">
    <text evidence="1">The sequence shown here is derived from an EMBL/GenBank/DDBJ whole genome shotgun (WGS) entry which is preliminary data.</text>
</comment>
<sequence length="127" mass="14919">MAFILFSLSSRPEVFKIRVSKLYSCELTVDTNTVNRKIELSDNNRKMIRVKEDQPYPDHPDRFDFWPQLLCETGLTGRCYWEVEWRGRSLYIRGQSILTACWTKPSLSLLVLQLCSLLSDDSRLKKL</sequence>
<dbReference type="Proteomes" id="UP000831701">
    <property type="component" value="Chromosome 11"/>
</dbReference>
<evidence type="ECO:0000313" key="2">
    <source>
        <dbReference type="Proteomes" id="UP000831701"/>
    </source>
</evidence>
<organism evidence="1 2">
    <name type="scientific">Scortum barcoo</name>
    <name type="common">barcoo grunter</name>
    <dbReference type="NCBI Taxonomy" id="214431"/>
    <lineage>
        <taxon>Eukaryota</taxon>
        <taxon>Metazoa</taxon>
        <taxon>Chordata</taxon>
        <taxon>Craniata</taxon>
        <taxon>Vertebrata</taxon>
        <taxon>Euteleostomi</taxon>
        <taxon>Actinopterygii</taxon>
        <taxon>Neopterygii</taxon>
        <taxon>Teleostei</taxon>
        <taxon>Neoteleostei</taxon>
        <taxon>Acanthomorphata</taxon>
        <taxon>Eupercaria</taxon>
        <taxon>Centrarchiformes</taxon>
        <taxon>Terapontoidei</taxon>
        <taxon>Terapontidae</taxon>
        <taxon>Scortum</taxon>
    </lineage>
</organism>
<reference evidence="1" key="1">
    <citation type="submission" date="2022-04" db="EMBL/GenBank/DDBJ databases">
        <title>Jade perch genome.</title>
        <authorList>
            <person name="Chao B."/>
        </authorList>
    </citation>
    <scope>NUCLEOTIDE SEQUENCE</scope>
    <source>
        <strain evidence="1">CB-2022</strain>
    </source>
</reference>
<keyword evidence="2" id="KW-1185">Reference proteome</keyword>
<accession>A0ACB8WDH1</accession>
<gene>
    <name evidence="1" type="ORF">L3Q82_000866</name>
</gene>